<dbReference type="SUPFAM" id="SSF50129">
    <property type="entry name" value="GroES-like"/>
    <property type="match status" value="1"/>
</dbReference>
<dbReference type="PANTHER" id="PTHR11695">
    <property type="entry name" value="ALCOHOL DEHYDROGENASE RELATED"/>
    <property type="match status" value="1"/>
</dbReference>
<dbReference type="EMBL" id="JBHSFW010000013">
    <property type="protein sequence ID" value="MFC4619939.1"/>
    <property type="molecule type" value="Genomic_DNA"/>
</dbReference>
<dbReference type="Gene3D" id="3.90.180.10">
    <property type="entry name" value="Medium-chain alcohol dehydrogenases, catalytic domain"/>
    <property type="match status" value="1"/>
</dbReference>
<dbReference type="Gene3D" id="3.40.50.720">
    <property type="entry name" value="NAD(P)-binding Rossmann-like Domain"/>
    <property type="match status" value="1"/>
</dbReference>
<dbReference type="InterPro" id="IPR011032">
    <property type="entry name" value="GroES-like_sf"/>
</dbReference>
<dbReference type="SMART" id="SM00829">
    <property type="entry name" value="PKS_ER"/>
    <property type="match status" value="1"/>
</dbReference>
<dbReference type="CDD" id="cd05289">
    <property type="entry name" value="MDR_like_2"/>
    <property type="match status" value="1"/>
</dbReference>
<comment type="caution">
    <text evidence="3">The sequence shown here is derived from an EMBL/GenBank/DDBJ whole genome shotgun (WGS) entry which is preliminary data.</text>
</comment>
<reference evidence="4" key="1">
    <citation type="journal article" date="2019" name="Int. J. Syst. Evol. Microbiol.">
        <title>The Global Catalogue of Microorganisms (GCM) 10K type strain sequencing project: providing services to taxonomists for standard genome sequencing and annotation.</title>
        <authorList>
            <consortium name="The Broad Institute Genomics Platform"/>
            <consortium name="The Broad Institute Genome Sequencing Center for Infectious Disease"/>
            <person name="Wu L."/>
            <person name="Ma J."/>
        </authorList>
    </citation>
    <scope>NUCLEOTIDE SEQUENCE [LARGE SCALE GENOMIC DNA]</scope>
    <source>
        <strain evidence="4">CGMCC 1.16306</strain>
    </source>
</reference>
<dbReference type="SUPFAM" id="SSF51735">
    <property type="entry name" value="NAD(P)-binding Rossmann-fold domains"/>
    <property type="match status" value="1"/>
</dbReference>
<dbReference type="Proteomes" id="UP001596022">
    <property type="component" value="Unassembled WGS sequence"/>
</dbReference>
<evidence type="ECO:0000259" key="2">
    <source>
        <dbReference type="SMART" id="SM00829"/>
    </source>
</evidence>
<evidence type="ECO:0000313" key="3">
    <source>
        <dbReference type="EMBL" id="MFC4619939.1"/>
    </source>
</evidence>
<dbReference type="Pfam" id="PF13602">
    <property type="entry name" value="ADH_zinc_N_2"/>
    <property type="match status" value="1"/>
</dbReference>
<dbReference type="InterPro" id="IPR036291">
    <property type="entry name" value="NAD(P)-bd_dom_sf"/>
</dbReference>
<dbReference type="InterPro" id="IPR013154">
    <property type="entry name" value="ADH-like_N"/>
</dbReference>
<accession>A0ABV9GRZ8</accession>
<organism evidence="3 4">
    <name type="scientific">Camelliibacillus cellulosilyticus</name>
    <dbReference type="NCBI Taxonomy" id="2174486"/>
    <lineage>
        <taxon>Bacteria</taxon>
        <taxon>Bacillati</taxon>
        <taxon>Bacillota</taxon>
        <taxon>Bacilli</taxon>
        <taxon>Bacillales</taxon>
        <taxon>Sporolactobacillaceae</taxon>
        <taxon>Camelliibacillus</taxon>
    </lineage>
</organism>
<evidence type="ECO:0000256" key="1">
    <source>
        <dbReference type="ARBA" id="ARBA00023002"/>
    </source>
</evidence>
<dbReference type="GO" id="GO:0016491">
    <property type="term" value="F:oxidoreductase activity"/>
    <property type="evidence" value="ECO:0007669"/>
    <property type="project" value="UniProtKB-KW"/>
</dbReference>
<protein>
    <submittedName>
        <fullName evidence="3">NADP-dependent oxidoreductase</fullName>
        <ecNumber evidence="3">1.-.-.-</ecNumber>
    </submittedName>
</protein>
<proteinExistence type="predicted"/>
<keyword evidence="4" id="KW-1185">Reference proteome</keyword>
<evidence type="ECO:0000313" key="4">
    <source>
        <dbReference type="Proteomes" id="UP001596022"/>
    </source>
</evidence>
<dbReference type="PROSITE" id="PS01162">
    <property type="entry name" value="QOR_ZETA_CRYSTAL"/>
    <property type="match status" value="1"/>
</dbReference>
<dbReference type="Pfam" id="PF08240">
    <property type="entry name" value="ADH_N"/>
    <property type="match status" value="1"/>
</dbReference>
<name>A0ABV9GRZ8_9BACL</name>
<dbReference type="InterPro" id="IPR050700">
    <property type="entry name" value="YIM1/Zinc_Alcohol_DH_Fams"/>
</dbReference>
<sequence length="330" mass="36037">MKAIVINHYGGIDELHLREYPKPMPKRGEVLIEIYATSVNPIDWKVREGHLKNRLAFHFPIILGWDAAGIIRKVGAEVEDFEVGDRVFTRPATTEKGTYAEYIAVHQDLVAKLPENIPFTYAAAVPLAGLTAWQCLVDFADIEKGDRVLIHGGAGGVGSFAIQIAKAKGATVMATGRSKSIEIIEQLGADRALNYITDSFDGIKDSFDIVLDTIGGETQEKSYDLLKNGGVLISVAQPPDQGRAKKKGVKAGFVWLEPNGKQLKKLAELMKVGQIKPLIDTVFPFGEKELKEAHEKSQEGHAKGKIVIEIKKEAAGIYDESGALHSGRID</sequence>
<dbReference type="RefSeq" id="WP_376847026.1">
    <property type="nucleotide sequence ID" value="NZ_JBHSFW010000013.1"/>
</dbReference>
<keyword evidence="1 3" id="KW-0560">Oxidoreductase</keyword>
<dbReference type="PANTHER" id="PTHR11695:SF294">
    <property type="entry name" value="RETICULON-4-INTERACTING PROTEIN 1, MITOCHONDRIAL"/>
    <property type="match status" value="1"/>
</dbReference>
<dbReference type="InterPro" id="IPR002364">
    <property type="entry name" value="Quin_OxRdtase/zeta-crystal_CS"/>
</dbReference>
<feature type="domain" description="Enoyl reductase (ER)" evidence="2">
    <location>
        <begin position="10"/>
        <end position="308"/>
    </location>
</feature>
<dbReference type="InterPro" id="IPR020843">
    <property type="entry name" value="ER"/>
</dbReference>
<gene>
    <name evidence="3" type="ORF">ACFO4N_14595</name>
</gene>
<dbReference type="EC" id="1.-.-.-" evidence="3"/>